<feature type="region of interest" description="Disordered" evidence="1">
    <location>
        <begin position="412"/>
        <end position="442"/>
    </location>
</feature>
<name>A6G2R4_9BACT</name>
<dbReference type="Pfam" id="PF13584">
    <property type="entry name" value="BatD"/>
    <property type="match status" value="1"/>
</dbReference>
<organism evidence="2 3">
    <name type="scientific">Plesiocystis pacifica SIR-1</name>
    <dbReference type="NCBI Taxonomy" id="391625"/>
    <lineage>
        <taxon>Bacteria</taxon>
        <taxon>Pseudomonadati</taxon>
        <taxon>Myxococcota</taxon>
        <taxon>Polyangia</taxon>
        <taxon>Nannocystales</taxon>
        <taxon>Nannocystaceae</taxon>
        <taxon>Plesiocystis</taxon>
    </lineage>
</organism>
<accession>A6G2R4</accession>
<dbReference type="PANTHER" id="PTHR40940:SF2">
    <property type="entry name" value="BATD"/>
    <property type="match status" value="1"/>
</dbReference>
<evidence type="ECO:0000256" key="1">
    <source>
        <dbReference type="SAM" id="MobiDB-lite"/>
    </source>
</evidence>
<reference evidence="2 3" key="1">
    <citation type="submission" date="2007-06" db="EMBL/GenBank/DDBJ databases">
        <authorList>
            <person name="Shimkets L."/>
            <person name="Ferriera S."/>
            <person name="Johnson J."/>
            <person name="Kravitz S."/>
            <person name="Beeson K."/>
            <person name="Sutton G."/>
            <person name="Rogers Y.-H."/>
            <person name="Friedman R."/>
            <person name="Frazier M."/>
            <person name="Venter J.C."/>
        </authorList>
    </citation>
    <scope>NUCLEOTIDE SEQUENCE [LARGE SCALE GENOMIC DNA]</scope>
    <source>
        <strain evidence="2 3">SIR-1</strain>
    </source>
</reference>
<evidence type="ECO:0000313" key="2">
    <source>
        <dbReference type="EMBL" id="EDM79764.1"/>
    </source>
</evidence>
<dbReference type="PANTHER" id="PTHR40940">
    <property type="entry name" value="PROTEIN BATD-RELATED"/>
    <property type="match status" value="1"/>
</dbReference>
<dbReference type="InterPro" id="IPR006311">
    <property type="entry name" value="TAT_signal"/>
</dbReference>
<dbReference type="eggNOG" id="COG0457">
    <property type="taxonomic scope" value="Bacteria"/>
</dbReference>
<dbReference type="PROSITE" id="PS51318">
    <property type="entry name" value="TAT"/>
    <property type="match status" value="1"/>
</dbReference>
<dbReference type="AlphaFoldDB" id="A6G2R4"/>
<dbReference type="RefSeq" id="WP_006971013.1">
    <property type="nucleotide sequence ID" value="NZ_ABCS01000016.1"/>
</dbReference>
<keyword evidence="3" id="KW-1185">Reference proteome</keyword>
<evidence type="ECO:0000313" key="3">
    <source>
        <dbReference type="Proteomes" id="UP000005801"/>
    </source>
</evidence>
<dbReference type="Proteomes" id="UP000005801">
    <property type="component" value="Unassembled WGS sequence"/>
</dbReference>
<comment type="caution">
    <text evidence="2">The sequence shown here is derived from an EMBL/GenBank/DDBJ whole genome shotgun (WGS) entry which is preliminary data.</text>
</comment>
<dbReference type="InterPro" id="IPR025738">
    <property type="entry name" value="BatD"/>
</dbReference>
<dbReference type="EMBL" id="ABCS01000016">
    <property type="protein sequence ID" value="EDM79764.1"/>
    <property type="molecule type" value="Genomic_DNA"/>
</dbReference>
<dbReference type="STRING" id="391625.PPSIR1_31733"/>
<proteinExistence type="predicted"/>
<sequence length="616" mass="66038">MSSRRDFVHKGLGGAAALMLVGASRTARAAGTQIVASFDTAKIEQGDLAYLEVRVTSDGRDVSRPRFVAVDGLSVEARGTSTSISSTFGPGGGQRTASRTYTYAVTALTPGTYALDIDVEVDGEILHPIAKPKLEVVGIAAIEPEQGKASDVPEDPEQEVIVWPVVDRAEAYVGEQIIYQLQIWERVNGNLSMAGAPSFKDFWSNDLDTPKKARPRRQLIANVPYRVHLTTRRALFPQKAGTATIGGPKLQLQPTVGLFFGSRKQQRPRVYTGRSLAITVKPLPAEGQPPNFPANNVGQFTLSAAVDRTQIAQGEAVRVTVTVAGAGNIPLVELPAWPTIEGVRTYDPKPESPVLDTAGPRLAGKRDYTMLVIAERAGELRIPAIELPYFDPEAGAYRTATSEVLTLTVAENPDAVAPEPGPAEAKQGGDEPRGDAGSQLGGRDEEILAGPVASDTLEHTGELRERWLDHRRWRRAMLAAPSVLGLTWLGVRAAQRLGPDEAGRARRATQAKRRAGLAELSAAVDSGEGFYASLGALLQAVALDRAGPEGVGLTRGRLVSLLREQGVEDAAVDQLRDLLDTCDAARFGAGAGSVEDRKQQLERARSIVDDARWRPK</sequence>
<protein>
    <submittedName>
        <fullName evidence="2">Putative batD protein</fullName>
    </submittedName>
</protein>
<dbReference type="OrthoDB" id="180318at2"/>
<gene>
    <name evidence="2" type="ORF">PPSIR1_31733</name>
</gene>